<dbReference type="SUPFAM" id="SSF81271">
    <property type="entry name" value="TGS-like"/>
    <property type="match status" value="1"/>
</dbReference>
<dbReference type="InterPro" id="IPR045865">
    <property type="entry name" value="ACT-like_dom_sf"/>
</dbReference>
<dbReference type="FunCoup" id="E3J091">
    <property type="interactions" value="168"/>
</dbReference>
<dbReference type="Gene3D" id="3.10.20.30">
    <property type="match status" value="1"/>
</dbReference>
<dbReference type="STRING" id="298654.FraEuI1c_2335"/>
<dbReference type="EC" id="2.7.6.5" evidence="8"/>
<evidence type="ECO:0000259" key="7">
    <source>
        <dbReference type="PROSITE" id="PS51880"/>
    </source>
</evidence>
<dbReference type="Pfam" id="PF04607">
    <property type="entry name" value="RelA_SpoT"/>
    <property type="match status" value="1"/>
</dbReference>
<dbReference type="HOGENOM" id="CLU_012300_3_0_11"/>
<name>E3J091_PSEI1</name>
<dbReference type="KEGG" id="fri:FraEuI1c_2335"/>
<feature type="domain" description="TGS" evidence="7">
    <location>
        <begin position="561"/>
        <end position="622"/>
    </location>
</feature>
<dbReference type="SUPFAM" id="SSF81301">
    <property type="entry name" value="Nucleotidyltransferase"/>
    <property type="match status" value="1"/>
</dbReference>
<comment type="function">
    <text evidence="3">In eubacteria ppGpp (guanosine 3'-diphosphate 5'-diphosphate) is a mediator of the stringent response that coordinates a variety of cellular activities in response to changes in nutritional abundance.</text>
</comment>
<evidence type="ECO:0000313" key="9">
    <source>
        <dbReference type="Proteomes" id="UP000002484"/>
    </source>
</evidence>
<dbReference type="AlphaFoldDB" id="E3J091"/>
<comment type="similarity">
    <text evidence="3">Belongs to the relA/spoT family.</text>
</comment>
<evidence type="ECO:0000256" key="3">
    <source>
        <dbReference type="RuleBase" id="RU003847"/>
    </source>
</evidence>
<dbReference type="GO" id="GO:0005886">
    <property type="term" value="C:plasma membrane"/>
    <property type="evidence" value="ECO:0007669"/>
    <property type="project" value="TreeGrafter"/>
</dbReference>
<gene>
    <name evidence="8" type="ordered locus">FraEuI1c_2335</name>
</gene>
<proteinExistence type="inferred from homology"/>
<dbReference type="CDD" id="cd05399">
    <property type="entry name" value="NT_Rel-Spo_like"/>
    <property type="match status" value="1"/>
</dbReference>
<evidence type="ECO:0000259" key="6">
    <source>
        <dbReference type="PROSITE" id="PS51831"/>
    </source>
</evidence>
<dbReference type="FunFam" id="3.10.20.30:FF:000002">
    <property type="entry name" value="GTP pyrophosphokinase (RelA/SpoT)"/>
    <property type="match status" value="1"/>
</dbReference>
<dbReference type="EMBL" id="CP002299">
    <property type="protein sequence ID" value="ADP80374.1"/>
    <property type="molecule type" value="Genomic_DNA"/>
</dbReference>
<dbReference type="InterPro" id="IPR012675">
    <property type="entry name" value="Beta-grasp_dom_sf"/>
</dbReference>
<dbReference type="InterPro" id="IPR012676">
    <property type="entry name" value="TGS-like"/>
</dbReference>
<dbReference type="Pfam" id="PF19296">
    <property type="entry name" value="RelA_AH_RIS"/>
    <property type="match status" value="1"/>
</dbReference>
<dbReference type="SMART" id="SM00954">
    <property type="entry name" value="RelA_SpoT"/>
    <property type="match status" value="1"/>
</dbReference>
<dbReference type="Proteomes" id="UP000002484">
    <property type="component" value="Chromosome"/>
</dbReference>
<dbReference type="PANTHER" id="PTHR21262:SF31">
    <property type="entry name" value="GTP PYROPHOSPHOKINASE"/>
    <property type="match status" value="1"/>
</dbReference>
<dbReference type="SMART" id="SM00471">
    <property type="entry name" value="HDc"/>
    <property type="match status" value="1"/>
</dbReference>
<dbReference type="Pfam" id="PF02824">
    <property type="entry name" value="TGS"/>
    <property type="match status" value="1"/>
</dbReference>
<dbReference type="InterPro" id="IPR004811">
    <property type="entry name" value="RelA/Spo_fam"/>
</dbReference>
<evidence type="ECO:0000256" key="1">
    <source>
        <dbReference type="ARBA" id="ARBA00004976"/>
    </source>
</evidence>
<dbReference type="InParanoid" id="E3J091"/>
<dbReference type="SUPFAM" id="SSF55021">
    <property type="entry name" value="ACT-like"/>
    <property type="match status" value="1"/>
</dbReference>
<dbReference type="FunFam" id="1.10.3210.10:FF:000001">
    <property type="entry name" value="GTP pyrophosphokinase RelA"/>
    <property type="match status" value="1"/>
</dbReference>
<dbReference type="SUPFAM" id="SSF109604">
    <property type="entry name" value="HD-domain/PDEase-like"/>
    <property type="match status" value="1"/>
</dbReference>
<comment type="pathway">
    <text evidence="1">Purine metabolism; ppGpp biosynthesis; ppGpp from GTP: step 1/2.</text>
</comment>
<dbReference type="Pfam" id="PF13291">
    <property type="entry name" value="ACT_4"/>
    <property type="match status" value="1"/>
</dbReference>
<dbReference type="PROSITE" id="PS51831">
    <property type="entry name" value="HD"/>
    <property type="match status" value="1"/>
</dbReference>
<feature type="region of interest" description="Disordered" evidence="4">
    <location>
        <begin position="1"/>
        <end position="104"/>
    </location>
</feature>
<organism evidence="8 9">
    <name type="scientific">Pseudofrankia inefficax (strain DSM 45817 / CECT 9037 / DDB 130130 / EuI1c)</name>
    <name type="common">Frankia inefficax</name>
    <dbReference type="NCBI Taxonomy" id="298654"/>
    <lineage>
        <taxon>Bacteria</taxon>
        <taxon>Bacillati</taxon>
        <taxon>Actinomycetota</taxon>
        <taxon>Actinomycetes</taxon>
        <taxon>Frankiales</taxon>
        <taxon>Frankiaceae</taxon>
        <taxon>Pseudofrankia</taxon>
    </lineage>
</organism>
<feature type="compositionally biased region" description="Low complexity" evidence="4">
    <location>
        <begin position="52"/>
        <end position="63"/>
    </location>
</feature>
<dbReference type="CDD" id="cd04876">
    <property type="entry name" value="ACT_RelA-SpoT"/>
    <property type="match status" value="1"/>
</dbReference>
<dbReference type="InterPro" id="IPR043519">
    <property type="entry name" value="NT_sf"/>
</dbReference>
<keyword evidence="8" id="KW-0808">Transferase</keyword>
<dbReference type="Gene3D" id="3.30.460.10">
    <property type="entry name" value="Beta Polymerase, domain 2"/>
    <property type="match status" value="1"/>
</dbReference>
<evidence type="ECO:0000256" key="4">
    <source>
        <dbReference type="SAM" id="MobiDB-lite"/>
    </source>
</evidence>
<dbReference type="PROSITE" id="PS51671">
    <property type="entry name" value="ACT"/>
    <property type="match status" value="1"/>
</dbReference>
<evidence type="ECO:0000256" key="2">
    <source>
        <dbReference type="ARBA" id="ARBA00048244"/>
    </source>
</evidence>
<dbReference type="InterPro" id="IPR003607">
    <property type="entry name" value="HD/PDEase_dom"/>
</dbReference>
<dbReference type="InterPro" id="IPR007685">
    <property type="entry name" value="RelA_SpoT"/>
</dbReference>
<dbReference type="GO" id="GO:0008728">
    <property type="term" value="F:GTP diphosphokinase activity"/>
    <property type="evidence" value="ECO:0007669"/>
    <property type="project" value="UniProtKB-EC"/>
</dbReference>
<dbReference type="PROSITE" id="PS51880">
    <property type="entry name" value="TGS"/>
    <property type="match status" value="1"/>
</dbReference>
<dbReference type="eggNOG" id="COG0317">
    <property type="taxonomic scope" value="Bacteria"/>
</dbReference>
<sequence>MPDAVPVTTGATLPASGPAKGPAPERRRVPSGTAAGAGGDGTTGARRDDAAEPGLGTEPGPGTSANGGEALVTPPDDGFGAGAVGDDAPALESPGAGNGAAGPAAGPVGGPSVVAIGGGLLAHGGVLAVGRLGGPGELPEDGSPVPPRLGHESPPVPRRLRARLSRLSAHRATPPSALDPVIRGVVANHPKADTGPVQLAFQVADAAHAGQVRASGHPYITHPIAVAGILADLGMDVPTLCAALLHDTLEETTLTVEQIREQFGDQVALIVDAVSRLQKVNAGEMAQAEMIRRMVIAMARDPRALVVKLADRLHNMRTLRFLPEHRQERKARQTLEVYAPLAHRLGMNSLKWELEDLSFAALYPKRYDEIVRLVADRAPSRDVYLDDVTAQVQGYLAAAGIESVVVGRPKHYYSIYQKMVVRGRSFDDIYDLVGIRVLVDSVRDCYAALGTVHANWKPIPGRFKDYIAMPKYNMYQSLHTTVIGPEGKPVELQIRTHGMHNRAEYGIAAHWKYKEDGRTASRRRAADPDLTSWLRQILDWQRESADPGEFLDSLRFEAPADEVFVFTPKGDVIPLPAGSTPVDFAYAVHTDVGNQCVGARINGRLVALDTALDNGDTVEVFTSRAQSAGPSEDWLTFVRSSRARSKIRQWHARERREDAVVAGRDAIARTLRRHGLPLTRLMTGEGLLTLAKELGYSDVSALYAGVGENNISAQAVVNRLLSAMGSPEATEEDVADVVLPIRPLRRSTGDPGVLVSGTADIWVKLARCCTPMPGDEIAGLVTRGRGVSVHRADCTNVGEVSSTSADRFVDVEWAPSSGSVFLVVIQVEAMDRAKLLSDVTRVLSDHHVNILSASVTTNREQVAISRFTFEMGDAKHLGQVLAAVRRIDGVYDCFRVTSGVQG</sequence>
<dbReference type="OrthoDB" id="9805041at2"/>
<dbReference type="InterPro" id="IPR004095">
    <property type="entry name" value="TGS"/>
</dbReference>
<evidence type="ECO:0000313" key="8">
    <source>
        <dbReference type="EMBL" id="ADP80374.1"/>
    </source>
</evidence>
<feature type="region of interest" description="Disordered" evidence="4">
    <location>
        <begin position="133"/>
        <end position="156"/>
    </location>
</feature>
<dbReference type="RefSeq" id="WP_013423492.1">
    <property type="nucleotide sequence ID" value="NC_014666.1"/>
</dbReference>
<dbReference type="Gene3D" id="3.30.70.260">
    <property type="match status" value="1"/>
</dbReference>
<dbReference type="InterPro" id="IPR006674">
    <property type="entry name" value="HD_domain"/>
</dbReference>
<feature type="compositionally biased region" description="Low complexity" evidence="4">
    <location>
        <begin position="74"/>
        <end position="90"/>
    </location>
</feature>
<accession>E3J091</accession>
<dbReference type="GO" id="GO:0015969">
    <property type="term" value="P:guanosine tetraphosphate metabolic process"/>
    <property type="evidence" value="ECO:0007669"/>
    <property type="project" value="InterPro"/>
</dbReference>
<dbReference type="FunFam" id="3.30.460.10:FF:000001">
    <property type="entry name" value="GTP pyrophosphokinase RelA"/>
    <property type="match status" value="1"/>
</dbReference>
<dbReference type="InterPro" id="IPR045600">
    <property type="entry name" value="RelA/SpoT_AH_RIS"/>
</dbReference>
<dbReference type="PANTHER" id="PTHR21262">
    <property type="entry name" value="GUANOSINE-3',5'-BIS DIPHOSPHATE 3'-PYROPHOSPHOHYDROLASE"/>
    <property type="match status" value="1"/>
</dbReference>
<dbReference type="InterPro" id="IPR002912">
    <property type="entry name" value="ACT_dom"/>
</dbReference>
<dbReference type="CDD" id="cd00077">
    <property type="entry name" value="HDc"/>
    <property type="match status" value="1"/>
</dbReference>
<dbReference type="NCBIfam" id="TIGR00691">
    <property type="entry name" value="spoT_relA"/>
    <property type="match status" value="1"/>
</dbReference>
<dbReference type="InterPro" id="IPR033655">
    <property type="entry name" value="TGS_RelA/SpoT"/>
</dbReference>
<dbReference type="Gene3D" id="1.10.3210.10">
    <property type="entry name" value="Hypothetical protein af1432"/>
    <property type="match status" value="1"/>
</dbReference>
<comment type="catalytic activity">
    <reaction evidence="2">
        <text>GTP + ATP = guanosine 3'-diphosphate 5'-triphosphate + AMP</text>
        <dbReference type="Rhea" id="RHEA:22088"/>
        <dbReference type="ChEBI" id="CHEBI:30616"/>
        <dbReference type="ChEBI" id="CHEBI:37565"/>
        <dbReference type="ChEBI" id="CHEBI:142410"/>
        <dbReference type="ChEBI" id="CHEBI:456215"/>
        <dbReference type="EC" id="2.7.6.5"/>
    </reaction>
</comment>
<dbReference type="Pfam" id="PF13328">
    <property type="entry name" value="HD_4"/>
    <property type="match status" value="1"/>
</dbReference>
<feature type="domain" description="HD" evidence="6">
    <location>
        <begin position="219"/>
        <end position="316"/>
    </location>
</feature>
<evidence type="ECO:0000259" key="5">
    <source>
        <dbReference type="PROSITE" id="PS51671"/>
    </source>
</evidence>
<keyword evidence="9" id="KW-1185">Reference proteome</keyword>
<dbReference type="CDD" id="cd01668">
    <property type="entry name" value="TGS_RSH"/>
    <property type="match status" value="1"/>
</dbReference>
<feature type="domain" description="ACT" evidence="5">
    <location>
        <begin position="824"/>
        <end position="898"/>
    </location>
</feature>
<reference evidence="8 9" key="1">
    <citation type="submission" date="2010-10" db="EMBL/GenBank/DDBJ databases">
        <title>Complete sequence of Frankia sp. EuI1c.</title>
        <authorList>
            <consortium name="US DOE Joint Genome Institute"/>
            <person name="Lucas S."/>
            <person name="Copeland A."/>
            <person name="Lapidus A."/>
            <person name="Cheng J.-F."/>
            <person name="Bruce D."/>
            <person name="Goodwin L."/>
            <person name="Pitluck S."/>
            <person name="Chertkov O."/>
            <person name="Detter J.C."/>
            <person name="Han C."/>
            <person name="Tapia R."/>
            <person name="Land M."/>
            <person name="Hauser L."/>
            <person name="Jeffries C."/>
            <person name="Kyrpides N."/>
            <person name="Ivanova N."/>
            <person name="Mikhailova N."/>
            <person name="Beauchemin N."/>
            <person name="Sen A."/>
            <person name="Sur S.A."/>
            <person name="Gtari M."/>
            <person name="Wall L."/>
            <person name="Tisa L."/>
            <person name="Woyke T."/>
        </authorList>
    </citation>
    <scope>NUCLEOTIDE SEQUENCE [LARGE SCALE GENOMIC DNA]</scope>
    <source>
        <strain evidence="9">DSM 45817 / CECT 9037 / EuI1c</strain>
    </source>
</reference>
<protein>
    <submittedName>
        <fullName evidence="8">(P)ppGpp synthetase I, SpoT/RelA</fullName>
        <ecNumber evidence="8">2.7.6.5</ecNumber>
    </submittedName>
</protein>